<dbReference type="Gene3D" id="3.40.605.10">
    <property type="entry name" value="Aldehyde Dehydrogenase, Chain A, domain 1"/>
    <property type="match status" value="1"/>
</dbReference>
<proteinExistence type="inferred from homology"/>
<dbReference type="FunFam" id="3.40.309.10:FF:000025">
    <property type="entry name" value="Aldehyde dehydrogenase"/>
    <property type="match status" value="1"/>
</dbReference>
<dbReference type="FunFam" id="3.40.605.10:FF:000004">
    <property type="entry name" value="Aldehyde dehydrogenase"/>
    <property type="match status" value="1"/>
</dbReference>
<evidence type="ECO:0000256" key="4">
    <source>
        <dbReference type="PIRNR" id="PIRNR036492"/>
    </source>
</evidence>
<protein>
    <recommendedName>
        <fullName evidence="4">Aldehyde dehydrogenase</fullName>
    </recommendedName>
</protein>
<accession>A0A1D8PC76</accession>
<dbReference type="InterPro" id="IPR015590">
    <property type="entry name" value="Aldehyde_DH_dom"/>
</dbReference>
<evidence type="ECO:0000313" key="9">
    <source>
        <dbReference type="CGD" id="CAL0000181570"/>
    </source>
</evidence>
<evidence type="ECO:0000313" key="10">
    <source>
        <dbReference type="EMBL" id="AOW25739.1"/>
    </source>
</evidence>
<comment type="similarity">
    <text evidence="1 4 7">Belongs to the aldehyde dehydrogenase family.</text>
</comment>
<evidence type="ECO:0000256" key="3">
    <source>
        <dbReference type="ARBA" id="ARBA00023027"/>
    </source>
</evidence>
<reference evidence="10 11" key="1">
    <citation type="journal article" date="2004" name="Proc. Natl. Acad. Sci. U.S.A.">
        <title>The diploid genome sequence of Candida albicans.</title>
        <authorList>
            <person name="Jones T."/>
            <person name="Federspiel N.A."/>
            <person name="Chibana H."/>
            <person name="Dungan J."/>
            <person name="Kalman S."/>
            <person name="Magee B.B."/>
            <person name="Newport G."/>
            <person name="Thorstenson Y.R."/>
            <person name="Agabian N."/>
            <person name="Magee P.T."/>
            <person name="Davis R.W."/>
            <person name="Scherer S."/>
        </authorList>
    </citation>
    <scope>NUCLEOTIDE SEQUENCE [LARGE SCALE GENOMIC DNA]</scope>
    <source>
        <strain evidence="11">SC5314 / ATCC MYA-2876</strain>
    </source>
</reference>
<dbReference type="eggNOG" id="KOG2456">
    <property type="taxonomic scope" value="Eukaryota"/>
</dbReference>
<dbReference type="SMR" id="A0A1D8PC76"/>
<evidence type="ECO:0000256" key="1">
    <source>
        <dbReference type="ARBA" id="ARBA00009986"/>
    </source>
</evidence>
<reference evidence="10 11" key="3">
    <citation type="journal article" date="2013" name="Genome Biol.">
        <title>Assembly of a phased diploid Candida albicans genome facilitates allele-specific measurements and provides a simple model for repeat and indel structure.</title>
        <authorList>
            <person name="Muzzey D."/>
            <person name="Schwartz K."/>
            <person name="Weissman J.S."/>
            <person name="Sherlock G."/>
        </authorList>
    </citation>
    <scope>NUCLEOTIDE SEQUENCE [LARGE SCALE GENOMIC DNA]</scope>
    <source>
        <strain evidence="11">SC5314 / ATCC MYA-2876</strain>
    </source>
</reference>
<dbReference type="SUPFAM" id="SSF53720">
    <property type="entry name" value="ALDH-like"/>
    <property type="match status" value="1"/>
</dbReference>
<gene>
    <name evidence="10" type="ordered locus">CAALFM_C100410CA</name>
    <name evidence="9" type="ordered locus">orf19.13487</name>
</gene>
<dbReference type="PIRSF" id="PIRSF036492">
    <property type="entry name" value="ALDH"/>
    <property type="match status" value="1"/>
</dbReference>
<dbReference type="OMA" id="MKDQKVP"/>
<dbReference type="FunCoup" id="A0A1D8PC76">
    <property type="interactions" value="476"/>
</dbReference>
<organism evidence="10 11">
    <name type="scientific">Candida albicans (strain SC5314 / ATCC MYA-2876)</name>
    <name type="common">Yeast</name>
    <dbReference type="NCBI Taxonomy" id="237561"/>
    <lineage>
        <taxon>Eukaryota</taxon>
        <taxon>Fungi</taxon>
        <taxon>Dikarya</taxon>
        <taxon>Ascomycota</taxon>
        <taxon>Saccharomycotina</taxon>
        <taxon>Pichiomycetes</taxon>
        <taxon>Debaryomycetaceae</taxon>
        <taxon>Candida/Lodderomyces clade</taxon>
        <taxon>Candida</taxon>
    </lineage>
</organism>
<evidence type="ECO:0000256" key="2">
    <source>
        <dbReference type="ARBA" id="ARBA00023002"/>
    </source>
</evidence>
<dbReference type="OrthoDB" id="440325at2759"/>
<dbReference type="EMBL" id="CP017623">
    <property type="protein sequence ID" value="AOW25739.1"/>
    <property type="molecule type" value="Genomic_DNA"/>
</dbReference>
<sequence length="542" mass="60635">MSPPSKIDESFTDIGNTSTSWYTEIKSIEPGVKHLTDSFFTKQKTHDIQFRLNQLRNLYYAVQDNVDALCEALSKDFNRSASETKNLEIVGGLNELVHTIASLHEWVKPEKVTDLPITLKSNPIYIERIPLGVVLIISPFNYPFFLSFSAVVGAIAGGNAVVLKQSELTPNFTRLFSEILTKALDKDIFLAVNGGIPETTELLNQKFDKIMYTGNNTVGTIVAEKAAETLTPVILELGGKSPAFILDDVQDKDIEIIARRIAWGRFTNAGQTCVAVDYVLVPKKLHDKFITALKKVLNEEFYPKLDKTDKTYTHVIHDRAFTNLSKIISTTKGKIIVGGETDPETRYIAPTVIDNVSWDDSSMKGEIFGPILPILTYDKLTDSLRDIIRNHDTPLAQYVFTSGSTSRKYNRQLDQILTTIRSGGLIVNDVLMHVALINAPFGGVGQSGYGSYHGKFSFRSFTHERTTMEQKLWNDFMVKVRYPPYNSNKDNLVRVSQQGYNGKVWFSRTGDVPVAGPGRFFSSWNSFAGVIGLLTEFITNKQ</sequence>
<dbReference type="PANTHER" id="PTHR43570:SF16">
    <property type="entry name" value="ALDEHYDE DEHYDROGENASE TYPE III, ISOFORM Q"/>
    <property type="match status" value="1"/>
</dbReference>
<feature type="active site" evidence="5">
    <location>
        <position position="273"/>
    </location>
</feature>
<reference evidence="10 11" key="2">
    <citation type="journal article" date="2007" name="Genome Biol.">
        <title>Assembly of the Candida albicans genome into sixteen supercontigs aligned on the eight chromosomes.</title>
        <authorList>
            <person name="van het Hoog M."/>
            <person name="Rast T.J."/>
            <person name="Martchenko M."/>
            <person name="Grindle S."/>
            <person name="Dignard D."/>
            <person name="Hogues H."/>
            <person name="Cuomo C."/>
            <person name="Berriman M."/>
            <person name="Scherer S."/>
            <person name="Magee B.B."/>
            <person name="Whiteway M."/>
            <person name="Chibana H."/>
            <person name="Nantel A."/>
            <person name="Magee P.T."/>
        </authorList>
    </citation>
    <scope>GENOME REANNOTATION</scope>
    <source>
        <strain evidence="11">SC5314 / ATCC MYA-2876</strain>
    </source>
</reference>
<dbReference type="CGD" id="CAL0000181570">
    <property type="gene designation" value="orf19.13487"/>
</dbReference>
<dbReference type="GO" id="GO:0006081">
    <property type="term" value="P:aldehyde metabolic process"/>
    <property type="evidence" value="ECO:0000318"/>
    <property type="project" value="GO_Central"/>
</dbReference>
<dbReference type="KEGG" id="cal:CAALFM_C100410CA"/>
<keyword evidence="11" id="KW-1185">Reference proteome</keyword>
<feature type="active site" evidence="5 6">
    <location>
        <position position="236"/>
    </location>
</feature>
<dbReference type="PROSITE" id="PS00687">
    <property type="entry name" value="ALDEHYDE_DEHYDR_GLU"/>
    <property type="match status" value="1"/>
</dbReference>
<dbReference type="InterPro" id="IPR016163">
    <property type="entry name" value="Ald_DH_C"/>
</dbReference>
<evidence type="ECO:0000256" key="7">
    <source>
        <dbReference type="RuleBase" id="RU003345"/>
    </source>
</evidence>
<dbReference type="InterPro" id="IPR012394">
    <property type="entry name" value="Aldehyde_DH_NAD(P)"/>
</dbReference>
<evidence type="ECO:0000256" key="6">
    <source>
        <dbReference type="PROSITE-ProRule" id="PRU10007"/>
    </source>
</evidence>
<keyword evidence="3" id="KW-0520">NAD</keyword>
<evidence type="ECO:0000259" key="8">
    <source>
        <dbReference type="Pfam" id="PF00171"/>
    </source>
</evidence>
<dbReference type="Gene3D" id="3.40.309.10">
    <property type="entry name" value="Aldehyde Dehydrogenase, Chain A, domain 2"/>
    <property type="match status" value="1"/>
</dbReference>
<dbReference type="Pfam" id="PF00171">
    <property type="entry name" value="Aldedh"/>
    <property type="match status" value="1"/>
</dbReference>
<dbReference type="AlphaFoldDB" id="A0A1D8PC76"/>
<dbReference type="Proteomes" id="UP000000559">
    <property type="component" value="Chromosome 1"/>
</dbReference>
<dbReference type="CDD" id="cd07135">
    <property type="entry name" value="ALDH_F14-YMR110C"/>
    <property type="match status" value="1"/>
</dbReference>
<dbReference type="GO" id="GO:0004029">
    <property type="term" value="F:aldehyde dehydrogenase (NAD+) activity"/>
    <property type="evidence" value="ECO:0000318"/>
    <property type="project" value="GO_Central"/>
</dbReference>
<evidence type="ECO:0000313" key="11">
    <source>
        <dbReference type="Proteomes" id="UP000000559"/>
    </source>
</evidence>
<dbReference type="InParanoid" id="A0A1D8PC76"/>
<evidence type="ECO:0000256" key="5">
    <source>
        <dbReference type="PIRSR" id="PIRSR036492-1"/>
    </source>
</evidence>
<dbReference type="GO" id="GO:0005737">
    <property type="term" value="C:cytoplasm"/>
    <property type="evidence" value="ECO:0000318"/>
    <property type="project" value="GO_Central"/>
</dbReference>
<dbReference type="PROSITE" id="PS00070">
    <property type="entry name" value="ALDEHYDE_DEHYDR_CYS"/>
    <property type="match status" value="1"/>
</dbReference>
<dbReference type="InterPro" id="IPR016160">
    <property type="entry name" value="Ald_DH_CS_CYS"/>
</dbReference>
<dbReference type="InterPro" id="IPR016161">
    <property type="entry name" value="Ald_DH/histidinol_DH"/>
</dbReference>
<dbReference type="RefSeq" id="XP_719028.2">
    <property type="nucleotide sequence ID" value="XM_713935.2"/>
</dbReference>
<dbReference type="GeneID" id="3639287"/>
<keyword evidence="2 4" id="KW-0560">Oxidoreductase</keyword>
<dbReference type="InterPro" id="IPR029510">
    <property type="entry name" value="Ald_DH_CS_GLU"/>
</dbReference>
<dbReference type="PANTHER" id="PTHR43570">
    <property type="entry name" value="ALDEHYDE DEHYDROGENASE"/>
    <property type="match status" value="1"/>
</dbReference>
<dbReference type="STRING" id="237561.A0A1D8PC76"/>
<dbReference type="InterPro" id="IPR016162">
    <property type="entry name" value="Ald_DH_N"/>
</dbReference>
<feature type="domain" description="Aldehyde dehydrogenase" evidence="8">
    <location>
        <begin position="44"/>
        <end position="466"/>
    </location>
</feature>
<dbReference type="VEuPathDB" id="FungiDB:C1_00410C_A"/>
<name>A0A1D8PC76_CANAL</name>